<evidence type="ECO:0000256" key="3">
    <source>
        <dbReference type="ARBA" id="ARBA00022801"/>
    </source>
</evidence>
<dbReference type="Gene3D" id="1.10.10.160">
    <property type="match status" value="1"/>
</dbReference>
<evidence type="ECO:0000256" key="5">
    <source>
        <dbReference type="ARBA" id="ARBA00022840"/>
    </source>
</evidence>
<evidence type="ECO:0000313" key="10">
    <source>
        <dbReference type="Proteomes" id="UP001601992"/>
    </source>
</evidence>
<dbReference type="Pfam" id="PF00580">
    <property type="entry name" value="UvrD-helicase"/>
    <property type="match status" value="1"/>
</dbReference>
<evidence type="ECO:0000256" key="4">
    <source>
        <dbReference type="ARBA" id="ARBA00022806"/>
    </source>
</evidence>
<evidence type="ECO:0000259" key="8">
    <source>
        <dbReference type="PROSITE" id="PS51198"/>
    </source>
</evidence>
<keyword evidence="6" id="KW-0234">DNA repair</keyword>
<comment type="caution">
    <text evidence="7">Lacks conserved residue(s) required for the propagation of feature annotation.</text>
</comment>
<protein>
    <submittedName>
        <fullName evidence="9">UvrD-helicase domain-containing protein</fullName>
    </submittedName>
</protein>
<keyword evidence="4 7" id="KW-0347">Helicase</keyword>
<organism evidence="9 10">
    <name type="scientific">Nocardia jiangxiensis</name>
    <dbReference type="NCBI Taxonomy" id="282685"/>
    <lineage>
        <taxon>Bacteria</taxon>
        <taxon>Bacillati</taxon>
        <taxon>Actinomycetota</taxon>
        <taxon>Actinomycetes</taxon>
        <taxon>Mycobacteriales</taxon>
        <taxon>Nocardiaceae</taxon>
        <taxon>Nocardia</taxon>
    </lineage>
</organism>
<dbReference type="Gene3D" id="3.40.50.300">
    <property type="entry name" value="P-loop containing nucleotide triphosphate hydrolases"/>
    <property type="match status" value="2"/>
</dbReference>
<evidence type="ECO:0000256" key="7">
    <source>
        <dbReference type="PROSITE-ProRule" id="PRU00560"/>
    </source>
</evidence>
<dbReference type="Proteomes" id="UP001601992">
    <property type="component" value="Unassembled WGS sequence"/>
</dbReference>
<dbReference type="PANTHER" id="PTHR11070">
    <property type="entry name" value="UVRD / RECB / PCRA DNA HELICASE FAMILY MEMBER"/>
    <property type="match status" value="1"/>
</dbReference>
<dbReference type="EMBL" id="JBIAQY010000033">
    <property type="protein sequence ID" value="MFF3574918.1"/>
    <property type="molecule type" value="Genomic_DNA"/>
</dbReference>
<dbReference type="PROSITE" id="PS51198">
    <property type="entry name" value="UVRD_HELICASE_ATP_BIND"/>
    <property type="match status" value="1"/>
</dbReference>
<dbReference type="SUPFAM" id="SSF52540">
    <property type="entry name" value="P-loop containing nucleoside triphosphate hydrolases"/>
    <property type="match status" value="1"/>
</dbReference>
<accession>A0ABW6SF13</accession>
<evidence type="ECO:0000256" key="1">
    <source>
        <dbReference type="ARBA" id="ARBA00022741"/>
    </source>
</evidence>
<feature type="domain" description="UvrD-like helicase ATP-binding" evidence="8">
    <location>
        <begin position="1"/>
        <end position="260"/>
    </location>
</feature>
<comment type="caution">
    <text evidence="9">The sequence shown here is derived from an EMBL/GenBank/DDBJ whole genome shotgun (WGS) entry which is preliminary data.</text>
</comment>
<dbReference type="InterPro" id="IPR000212">
    <property type="entry name" value="DNA_helicase_UvrD/REP"/>
</dbReference>
<keyword evidence="2" id="KW-0227">DNA damage</keyword>
<gene>
    <name evidence="9" type="ORF">ACFYXQ_44955</name>
</gene>
<keyword evidence="10" id="KW-1185">Reference proteome</keyword>
<evidence type="ECO:0000256" key="2">
    <source>
        <dbReference type="ARBA" id="ARBA00022763"/>
    </source>
</evidence>
<dbReference type="InterPro" id="IPR027417">
    <property type="entry name" value="P-loop_NTPase"/>
</dbReference>
<reference evidence="9 10" key="1">
    <citation type="submission" date="2024-10" db="EMBL/GenBank/DDBJ databases">
        <title>The Natural Products Discovery Center: Release of the First 8490 Sequenced Strains for Exploring Actinobacteria Biosynthetic Diversity.</title>
        <authorList>
            <person name="Kalkreuter E."/>
            <person name="Kautsar S.A."/>
            <person name="Yang D."/>
            <person name="Bader C.D."/>
            <person name="Teijaro C.N."/>
            <person name="Fluegel L."/>
            <person name="Davis C.M."/>
            <person name="Simpson J.R."/>
            <person name="Lauterbach L."/>
            <person name="Steele A.D."/>
            <person name="Gui C."/>
            <person name="Meng S."/>
            <person name="Li G."/>
            <person name="Viehrig K."/>
            <person name="Ye F."/>
            <person name="Su P."/>
            <person name="Kiefer A.F."/>
            <person name="Nichols A."/>
            <person name="Cepeda A.J."/>
            <person name="Yan W."/>
            <person name="Fan B."/>
            <person name="Jiang Y."/>
            <person name="Adhikari A."/>
            <person name="Zheng C.-J."/>
            <person name="Schuster L."/>
            <person name="Cowan T.M."/>
            <person name="Smanski M.J."/>
            <person name="Chevrette M.G."/>
            <person name="De Carvalho L.P.S."/>
            <person name="Shen B."/>
        </authorList>
    </citation>
    <scope>NUCLEOTIDE SEQUENCE [LARGE SCALE GENOMIC DNA]</scope>
    <source>
        <strain evidence="9 10">NPDC002593</strain>
    </source>
</reference>
<dbReference type="InterPro" id="IPR014016">
    <property type="entry name" value="UvrD-like_ATP-bd"/>
</dbReference>
<evidence type="ECO:0000313" key="9">
    <source>
        <dbReference type="EMBL" id="MFF3574918.1"/>
    </source>
</evidence>
<keyword evidence="5 7" id="KW-0067">ATP-binding</keyword>
<evidence type="ECO:0000256" key="6">
    <source>
        <dbReference type="ARBA" id="ARBA00023204"/>
    </source>
</evidence>
<dbReference type="InterPro" id="IPR013986">
    <property type="entry name" value="DExx_box_DNA_helicase_dom_sf"/>
</dbReference>
<sequence>MWHYTVWPAARVTTGRLLFTTFVRNLPPCQERAFAELAPFAAHRARFVTMHSWAGELLSRRGSPYRMDLKQADNAFGLAWSRVGQHGPLAKIEIDSRYWREEIDRVIKGRGFGVGDFTWYAKLVRRGRRGRLHQGARAEVWKLYREYEQIRLERGFLDANDLITAALEELARVPLAERYDMVVVDEMQDMSLQGLRLAHAIVGDQANGLLLVGDVQQKIYAGGWRISDAGIGIVGRGEILRVNYRNRRDILQLATSLEQRNTVDDLDGVAAVPLGRVEAALPGGVAITWTGPDAEIEDELRRRLRSIREHGIPLGATALVTRTNNEADRFKSALRRWGIKFRDLEEYTGADEELIKIGTVFRAKGLDFRAVLHPCFIRSGADLYAKGERDGSDAERDHAELEANQHFVAVTRARDYVWLGIVER</sequence>
<proteinExistence type="predicted"/>
<keyword evidence="1 7" id="KW-0547">Nucleotide-binding</keyword>
<dbReference type="PANTHER" id="PTHR11070:SF45">
    <property type="entry name" value="DNA 3'-5' HELICASE"/>
    <property type="match status" value="1"/>
</dbReference>
<name>A0ABW6SF13_9NOCA</name>
<keyword evidence="3 7" id="KW-0378">Hydrolase</keyword>
<dbReference type="RefSeq" id="WP_387407002.1">
    <property type="nucleotide sequence ID" value="NZ_JBIAQY010000033.1"/>
</dbReference>